<dbReference type="GO" id="GO:0016020">
    <property type="term" value="C:membrane"/>
    <property type="evidence" value="ECO:0007669"/>
    <property type="project" value="UniProtKB-SubCell"/>
</dbReference>
<evidence type="ECO:0000256" key="8">
    <source>
        <dbReference type="SAM" id="Phobius"/>
    </source>
</evidence>
<keyword evidence="4" id="KW-0479">Metal-binding</keyword>
<feature type="transmembrane region" description="Helical" evidence="8">
    <location>
        <begin position="20"/>
        <end position="39"/>
    </location>
</feature>
<keyword evidence="5 8" id="KW-1133">Transmembrane helix</keyword>
<evidence type="ECO:0000256" key="4">
    <source>
        <dbReference type="ARBA" id="ARBA00022723"/>
    </source>
</evidence>
<dbReference type="Gene3D" id="1.20.1300.10">
    <property type="entry name" value="Fumarate reductase/succinate dehydrogenase, transmembrane subunit"/>
    <property type="match status" value="1"/>
</dbReference>
<gene>
    <name evidence="9" type="primary">sdhD</name>
    <name evidence="9" type="ORF">NCAV_0524</name>
</gene>
<protein>
    <submittedName>
        <fullName evidence="9">Putative succinate dehydrogenase/fumarate reductase</fullName>
        <ecNumber evidence="9">1.-.-.-</ecNumber>
    </submittedName>
</protein>
<comment type="subcellular location">
    <subcellularLocation>
        <location evidence="1">Membrane</location>
    </subcellularLocation>
</comment>
<keyword evidence="7 8" id="KW-0472">Membrane</keyword>
<keyword evidence="2" id="KW-0349">Heme</keyword>
<dbReference type="Pfam" id="PF01127">
    <property type="entry name" value="Sdh_cyt"/>
    <property type="match status" value="1"/>
</dbReference>
<keyword evidence="6" id="KW-0408">Iron</keyword>
<name>A0A2K5AQ29_9ARCH</name>
<evidence type="ECO:0000256" key="2">
    <source>
        <dbReference type="ARBA" id="ARBA00022617"/>
    </source>
</evidence>
<keyword evidence="3 8" id="KW-0812">Transmembrane</keyword>
<dbReference type="AlphaFoldDB" id="A0A2K5AQ29"/>
<reference evidence="10" key="1">
    <citation type="submission" date="2018-01" db="EMBL/GenBank/DDBJ databases">
        <authorList>
            <person name="Kerou L M."/>
        </authorList>
    </citation>
    <scope>NUCLEOTIDE SEQUENCE [LARGE SCALE GENOMIC DNA]</scope>
    <source>
        <strain evidence="10">SCU2</strain>
    </source>
</reference>
<dbReference type="InterPro" id="IPR034804">
    <property type="entry name" value="SQR/QFR_C/D"/>
</dbReference>
<keyword evidence="10" id="KW-1185">Reference proteome</keyword>
<feature type="transmembrane region" description="Helical" evidence="8">
    <location>
        <begin position="96"/>
        <end position="117"/>
    </location>
</feature>
<evidence type="ECO:0000256" key="7">
    <source>
        <dbReference type="ARBA" id="ARBA00023136"/>
    </source>
</evidence>
<dbReference type="InterPro" id="IPR000701">
    <property type="entry name" value="SuccDH_FuR_B_TM-su"/>
</dbReference>
<dbReference type="SUPFAM" id="SSF81343">
    <property type="entry name" value="Fumarate reductase respiratory complex transmembrane subunits"/>
    <property type="match status" value="1"/>
</dbReference>
<dbReference type="GO" id="GO:0046872">
    <property type="term" value="F:metal ion binding"/>
    <property type="evidence" value="ECO:0007669"/>
    <property type="project" value="UniProtKB-KW"/>
</dbReference>
<evidence type="ECO:0000256" key="5">
    <source>
        <dbReference type="ARBA" id="ARBA00022989"/>
    </source>
</evidence>
<evidence type="ECO:0000256" key="6">
    <source>
        <dbReference type="ARBA" id="ARBA00023004"/>
    </source>
</evidence>
<sequence length="123" mass="13674">MMEEVSHMIRESSIMKIHYYTGLAAIVLVAIHILFRLTVPEGYSASLEYENVIANYKNISYSLVLELILVTVAIHGFNGLRVILLELRQGDGWESAVKWLCIAGAVAVIAYGTRTILLASMMT</sequence>
<dbReference type="KEGG" id="ncv:NCAV_0524"/>
<keyword evidence="9" id="KW-0560">Oxidoreductase</keyword>
<dbReference type="Proteomes" id="UP000236248">
    <property type="component" value="Chromosome NCAV"/>
</dbReference>
<organism evidence="9 10">
    <name type="scientific">Candidatus Nitrosocaldus cavascurensis</name>
    <dbReference type="NCBI Taxonomy" id="2058097"/>
    <lineage>
        <taxon>Archaea</taxon>
        <taxon>Nitrososphaerota</taxon>
        <taxon>Nitrososphaeria</taxon>
        <taxon>Candidatus Nitrosocaldales</taxon>
        <taxon>Candidatus Nitrosocaldaceae</taxon>
        <taxon>Candidatus Nitrosocaldus</taxon>
    </lineage>
</organism>
<evidence type="ECO:0000313" key="9">
    <source>
        <dbReference type="EMBL" id="SPC33717.1"/>
    </source>
</evidence>
<accession>A0A2K5AQ29</accession>
<dbReference type="GO" id="GO:0016491">
    <property type="term" value="F:oxidoreductase activity"/>
    <property type="evidence" value="ECO:0007669"/>
    <property type="project" value="UniProtKB-KW"/>
</dbReference>
<evidence type="ECO:0000313" key="10">
    <source>
        <dbReference type="Proteomes" id="UP000236248"/>
    </source>
</evidence>
<feature type="transmembrane region" description="Helical" evidence="8">
    <location>
        <begin position="59"/>
        <end position="84"/>
    </location>
</feature>
<dbReference type="EC" id="1.-.-.-" evidence="9"/>
<evidence type="ECO:0000256" key="1">
    <source>
        <dbReference type="ARBA" id="ARBA00004370"/>
    </source>
</evidence>
<proteinExistence type="predicted"/>
<evidence type="ECO:0000256" key="3">
    <source>
        <dbReference type="ARBA" id="ARBA00022692"/>
    </source>
</evidence>
<dbReference type="EMBL" id="LT981265">
    <property type="protein sequence ID" value="SPC33717.1"/>
    <property type="molecule type" value="Genomic_DNA"/>
</dbReference>